<keyword evidence="2" id="KW-1185">Reference proteome</keyword>
<accession>A0ABD3TB93</accession>
<organism evidence="1 2">
    <name type="scientific">Penstemon smallii</name>
    <dbReference type="NCBI Taxonomy" id="265156"/>
    <lineage>
        <taxon>Eukaryota</taxon>
        <taxon>Viridiplantae</taxon>
        <taxon>Streptophyta</taxon>
        <taxon>Embryophyta</taxon>
        <taxon>Tracheophyta</taxon>
        <taxon>Spermatophyta</taxon>
        <taxon>Magnoliopsida</taxon>
        <taxon>eudicotyledons</taxon>
        <taxon>Gunneridae</taxon>
        <taxon>Pentapetalae</taxon>
        <taxon>asterids</taxon>
        <taxon>lamiids</taxon>
        <taxon>Lamiales</taxon>
        <taxon>Plantaginaceae</taxon>
        <taxon>Cheloneae</taxon>
        <taxon>Penstemon</taxon>
    </lineage>
</organism>
<dbReference type="EMBL" id="JBJXBP010000004">
    <property type="protein sequence ID" value="KAL3834249.1"/>
    <property type="molecule type" value="Genomic_DNA"/>
</dbReference>
<proteinExistence type="predicted"/>
<dbReference type="AlphaFoldDB" id="A0ABD3TB93"/>
<dbReference type="Proteomes" id="UP001634393">
    <property type="component" value="Unassembled WGS sequence"/>
</dbReference>
<reference evidence="1 2" key="1">
    <citation type="submission" date="2024-12" db="EMBL/GenBank/DDBJ databases">
        <title>The unique morphological basis and parallel evolutionary history of personate flowers in Penstemon.</title>
        <authorList>
            <person name="Depatie T.H."/>
            <person name="Wessinger C.A."/>
        </authorList>
    </citation>
    <scope>NUCLEOTIDE SEQUENCE [LARGE SCALE GENOMIC DNA]</scope>
    <source>
        <strain evidence="1">WTNN_2</strain>
        <tissue evidence="1">Leaf</tissue>
    </source>
</reference>
<evidence type="ECO:0000313" key="1">
    <source>
        <dbReference type="EMBL" id="KAL3834249.1"/>
    </source>
</evidence>
<sequence>MGSLGVQNVMGPNTTLLWQQQTYNFLCIGCTTRKHSLPVPNFAK</sequence>
<evidence type="ECO:0000313" key="2">
    <source>
        <dbReference type="Proteomes" id="UP001634393"/>
    </source>
</evidence>
<name>A0ABD3TB93_9LAMI</name>
<comment type="caution">
    <text evidence="1">The sequence shown here is derived from an EMBL/GenBank/DDBJ whole genome shotgun (WGS) entry which is preliminary data.</text>
</comment>
<protein>
    <submittedName>
        <fullName evidence="1">Uncharacterized protein</fullName>
    </submittedName>
</protein>
<gene>
    <name evidence="1" type="ORF">ACJIZ3_008985</name>
</gene>